<evidence type="ECO:0000256" key="1">
    <source>
        <dbReference type="ARBA" id="ARBA00001917"/>
    </source>
</evidence>
<sequence length="316" mass="34312">MINVTVRSIKEIATCIRSFELVPTTDESLPPFEAGAHIDVHLSGGLIRQYSLCGPPQLNNAYVIAVLETLDSKGGSRTMHELREGESITISEPKNHFPLTANARHSILLAGGIGITPLLCMAERLALQGASFELHYAAREQARAAFADRLMHPSLKTASHLYFDNEPSIGTLDLARTCANPCSGKHLYVCGPAGFIEATLGAARQAGWAEENLHREYFAGMLKADDESATFRLKLAKSGLVVDVQSGQTAIQALALQGIDVPTSCEQGVCGTCLTRVLDGVPDHRDMYLTNEERARNDYFLPCCSRAKSEELIVDL</sequence>
<dbReference type="PANTHER" id="PTHR47354:SF1">
    <property type="entry name" value="CARNITINE MONOOXYGENASE REDUCTASE SUBUNIT"/>
    <property type="match status" value="1"/>
</dbReference>
<dbReference type="PROSITE" id="PS51384">
    <property type="entry name" value="FAD_FR"/>
    <property type="match status" value="1"/>
</dbReference>
<evidence type="ECO:0000256" key="3">
    <source>
        <dbReference type="ARBA" id="ARBA00022643"/>
    </source>
</evidence>
<accession>A0ABW8ZW08</accession>
<dbReference type="Proteomes" id="UP001629249">
    <property type="component" value="Unassembled WGS sequence"/>
</dbReference>
<evidence type="ECO:0000259" key="10">
    <source>
        <dbReference type="PROSITE" id="PS51384"/>
    </source>
</evidence>
<reference evidence="11 12" key="1">
    <citation type="journal article" date="2024" name="Chem. Sci.">
        <title>Discovery of megapolipeptins by genome mining of a Burkholderiales bacteria collection.</title>
        <authorList>
            <person name="Paulo B.S."/>
            <person name="Recchia M.J.J."/>
            <person name="Lee S."/>
            <person name="Fergusson C.H."/>
            <person name="Romanowski S.B."/>
            <person name="Hernandez A."/>
            <person name="Krull N."/>
            <person name="Liu D.Y."/>
            <person name="Cavanagh H."/>
            <person name="Bos A."/>
            <person name="Gray C.A."/>
            <person name="Murphy B.T."/>
            <person name="Linington R.G."/>
            <person name="Eustaquio A.S."/>
        </authorList>
    </citation>
    <scope>NUCLEOTIDE SEQUENCE [LARGE SCALE GENOMIC DNA]</scope>
    <source>
        <strain evidence="11 12">RL16-012-BIC-B</strain>
    </source>
</reference>
<keyword evidence="3" id="KW-0288">FMN</keyword>
<dbReference type="SUPFAM" id="SSF63380">
    <property type="entry name" value="Riboflavin synthase domain-like"/>
    <property type="match status" value="1"/>
</dbReference>
<evidence type="ECO:0000313" key="12">
    <source>
        <dbReference type="Proteomes" id="UP001629249"/>
    </source>
</evidence>
<dbReference type="PRINTS" id="PR00409">
    <property type="entry name" value="PHDIOXRDTASE"/>
</dbReference>
<dbReference type="Pfam" id="PF00111">
    <property type="entry name" value="Fer2"/>
    <property type="match status" value="1"/>
</dbReference>
<protein>
    <submittedName>
        <fullName evidence="11">PDR/VanB family oxidoreductase</fullName>
    </submittedName>
</protein>
<dbReference type="Gene3D" id="3.10.20.30">
    <property type="match status" value="1"/>
</dbReference>
<dbReference type="InterPro" id="IPR001041">
    <property type="entry name" value="2Fe-2S_ferredoxin-type"/>
</dbReference>
<feature type="domain" description="FAD-binding FR-type" evidence="10">
    <location>
        <begin position="1"/>
        <end position="100"/>
    </location>
</feature>
<dbReference type="Pfam" id="PF22290">
    <property type="entry name" value="DmmA-like_N"/>
    <property type="match status" value="1"/>
</dbReference>
<name>A0ABW8ZW08_9BURK</name>
<evidence type="ECO:0000256" key="5">
    <source>
        <dbReference type="ARBA" id="ARBA00022723"/>
    </source>
</evidence>
<comment type="caution">
    <text evidence="11">The sequence shown here is derived from an EMBL/GenBank/DDBJ whole genome shotgun (WGS) entry which is preliminary data.</text>
</comment>
<keyword evidence="4" id="KW-0001">2Fe-2S</keyword>
<keyword evidence="12" id="KW-1185">Reference proteome</keyword>
<keyword evidence="6" id="KW-0560">Oxidoreductase</keyword>
<dbReference type="PROSITE" id="PS00197">
    <property type="entry name" value="2FE2S_FER_1"/>
    <property type="match status" value="1"/>
</dbReference>
<evidence type="ECO:0000256" key="6">
    <source>
        <dbReference type="ARBA" id="ARBA00023002"/>
    </source>
</evidence>
<keyword evidence="8" id="KW-0411">Iron-sulfur</keyword>
<comment type="cofactor">
    <cofactor evidence="1">
        <name>FMN</name>
        <dbReference type="ChEBI" id="CHEBI:58210"/>
    </cofactor>
</comment>
<evidence type="ECO:0000259" key="9">
    <source>
        <dbReference type="PROSITE" id="PS51085"/>
    </source>
</evidence>
<evidence type="ECO:0000256" key="2">
    <source>
        <dbReference type="ARBA" id="ARBA00022630"/>
    </source>
</evidence>
<evidence type="ECO:0000256" key="7">
    <source>
        <dbReference type="ARBA" id="ARBA00023004"/>
    </source>
</evidence>
<dbReference type="Gene3D" id="3.40.50.80">
    <property type="entry name" value="Nucleotide-binding domain of ferredoxin-NADP reductase (FNR) module"/>
    <property type="match status" value="1"/>
</dbReference>
<dbReference type="InterPro" id="IPR050415">
    <property type="entry name" value="MRET"/>
</dbReference>
<dbReference type="InterPro" id="IPR017927">
    <property type="entry name" value="FAD-bd_FR_type"/>
</dbReference>
<keyword evidence="5" id="KW-0479">Metal-binding</keyword>
<proteinExistence type="predicted"/>
<dbReference type="InterPro" id="IPR012675">
    <property type="entry name" value="Beta-grasp_dom_sf"/>
</dbReference>
<dbReference type="Gene3D" id="2.40.30.10">
    <property type="entry name" value="Translation factors"/>
    <property type="match status" value="1"/>
</dbReference>
<organism evidence="11 12">
    <name type="scientific">Paraburkholderia agricolaris</name>
    <dbReference type="NCBI Taxonomy" id="2152888"/>
    <lineage>
        <taxon>Bacteria</taxon>
        <taxon>Pseudomonadati</taxon>
        <taxon>Pseudomonadota</taxon>
        <taxon>Betaproteobacteria</taxon>
        <taxon>Burkholderiales</taxon>
        <taxon>Burkholderiaceae</taxon>
        <taxon>Paraburkholderia</taxon>
    </lineage>
</organism>
<keyword evidence="7" id="KW-0408">Iron</keyword>
<dbReference type="PROSITE" id="PS51085">
    <property type="entry name" value="2FE2S_FER_2"/>
    <property type="match status" value="1"/>
</dbReference>
<dbReference type="EMBL" id="JAQQFN010000023">
    <property type="protein sequence ID" value="MFL9886731.1"/>
    <property type="molecule type" value="Genomic_DNA"/>
</dbReference>
<dbReference type="CDD" id="cd00207">
    <property type="entry name" value="fer2"/>
    <property type="match status" value="1"/>
</dbReference>
<dbReference type="InterPro" id="IPR006058">
    <property type="entry name" value="2Fe2S_fd_BS"/>
</dbReference>
<dbReference type="InterPro" id="IPR036010">
    <property type="entry name" value="2Fe-2S_ferredoxin-like_sf"/>
</dbReference>
<dbReference type="InterPro" id="IPR017938">
    <property type="entry name" value="Riboflavin_synthase-like_b-brl"/>
</dbReference>
<evidence type="ECO:0000313" key="11">
    <source>
        <dbReference type="EMBL" id="MFL9886731.1"/>
    </source>
</evidence>
<dbReference type="InterPro" id="IPR039261">
    <property type="entry name" value="FNR_nucleotide-bd"/>
</dbReference>
<dbReference type="CDD" id="cd06185">
    <property type="entry name" value="PDR_like"/>
    <property type="match status" value="1"/>
</dbReference>
<gene>
    <name evidence="11" type="ORF">PQR66_27060</name>
</gene>
<evidence type="ECO:0000256" key="8">
    <source>
        <dbReference type="ARBA" id="ARBA00023014"/>
    </source>
</evidence>
<keyword evidence="2" id="KW-0285">Flavoprotein</keyword>
<evidence type="ECO:0000256" key="4">
    <source>
        <dbReference type="ARBA" id="ARBA00022714"/>
    </source>
</evidence>
<dbReference type="PANTHER" id="PTHR47354">
    <property type="entry name" value="NADH OXIDOREDUCTASE HCR"/>
    <property type="match status" value="1"/>
</dbReference>
<dbReference type="SUPFAM" id="SSF54292">
    <property type="entry name" value="2Fe-2S ferredoxin-like"/>
    <property type="match status" value="1"/>
</dbReference>
<dbReference type="SUPFAM" id="SSF52343">
    <property type="entry name" value="Ferredoxin reductase-like, C-terminal NADP-linked domain"/>
    <property type="match status" value="1"/>
</dbReference>
<dbReference type="InterPro" id="IPR054582">
    <property type="entry name" value="DmmA-like_N"/>
</dbReference>
<feature type="domain" description="2Fe-2S ferredoxin-type" evidence="9">
    <location>
        <begin position="231"/>
        <end position="316"/>
    </location>
</feature>